<dbReference type="InterPro" id="IPR034660">
    <property type="entry name" value="DinB/YfiT-like"/>
</dbReference>
<dbReference type="EMBL" id="LS483476">
    <property type="protein sequence ID" value="SQI52670.1"/>
    <property type="molecule type" value="Genomic_DNA"/>
</dbReference>
<keyword evidence="3" id="KW-1185">Reference proteome</keyword>
<evidence type="ECO:0000259" key="1">
    <source>
        <dbReference type="Pfam" id="PF12867"/>
    </source>
</evidence>
<feature type="domain" description="DinB-like" evidence="1">
    <location>
        <begin position="6"/>
        <end position="153"/>
    </location>
</feature>
<dbReference type="RefSeq" id="WP_066142791.1">
    <property type="nucleotide sequence ID" value="NZ_CBCSGM010000002.1"/>
</dbReference>
<evidence type="ECO:0000313" key="2">
    <source>
        <dbReference type="EMBL" id="SQI52670.1"/>
    </source>
</evidence>
<accession>A0A2X4W4Z6</accession>
<sequence>MGENKQIREDVLKSVNGLSDKQLNKRVEDGSWTIMQVLDHLYLMERTIVHALTDQLANGENKSVDEKPIQLTTNRSTKVDAPSFVKPSEDFITLEEMKNKLSESRSALTNIVNSTDRALLEQRSYPHPMFGELSLKQWIPFVGLHEKRHLAQIEELKENLG</sequence>
<dbReference type="KEGG" id="blen:NCTC4824_00539"/>
<name>A0A2X4W4Z6_LEDLE</name>
<proteinExistence type="predicted"/>
<dbReference type="STRING" id="1348624.GCA_001591545_02669"/>
<dbReference type="AlphaFoldDB" id="A0A2X4W4Z6"/>
<dbReference type="SUPFAM" id="SSF109854">
    <property type="entry name" value="DinB/YfiT-like putative metalloenzymes"/>
    <property type="match status" value="1"/>
</dbReference>
<reference evidence="2 3" key="1">
    <citation type="submission" date="2018-06" db="EMBL/GenBank/DDBJ databases">
        <authorList>
            <consortium name="Pathogen Informatics"/>
            <person name="Doyle S."/>
        </authorList>
    </citation>
    <scope>NUCLEOTIDE SEQUENCE [LARGE SCALE GENOMIC DNA]</scope>
    <source>
        <strain evidence="2 3">NCTC4824</strain>
    </source>
</reference>
<dbReference type="Proteomes" id="UP000249134">
    <property type="component" value="Chromosome 1"/>
</dbReference>
<dbReference type="InterPro" id="IPR024775">
    <property type="entry name" value="DinB-like"/>
</dbReference>
<organism evidence="2 3">
    <name type="scientific">Lederbergia lenta</name>
    <name type="common">Bacillus lentus</name>
    <dbReference type="NCBI Taxonomy" id="1467"/>
    <lineage>
        <taxon>Bacteria</taxon>
        <taxon>Bacillati</taxon>
        <taxon>Bacillota</taxon>
        <taxon>Bacilli</taxon>
        <taxon>Bacillales</taxon>
        <taxon>Bacillaceae</taxon>
        <taxon>Lederbergia</taxon>
    </lineage>
</organism>
<dbReference type="Pfam" id="PF12867">
    <property type="entry name" value="DinB_2"/>
    <property type="match status" value="1"/>
</dbReference>
<evidence type="ECO:0000313" key="3">
    <source>
        <dbReference type="Proteomes" id="UP000249134"/>
    </source>
</evidence>
<dbReference type="Gene3D" id="1.20.120.450">
    <property type="entry name" value="dinb family like domain"/>
    <property type="match status" value="1"/>
</dbReference>
<gene>
    <name evidence="2" type="ORF">NCTC4824_00539</name>
</gene>
<protein>
    <submittedName>
        <fullName evidence="2">YuaE</fullName>
    </submittedName>
</protein>